<dbReference type="InterPro" id="IPR016156">
    <property type="entry name" value="FAD/NAD-linked_Rdtase_dimer_sf"/>
</dbReference>
<feature type="binding site" evidence="8">
    <location>
        <position position="304"/>
    </location>
    <ligand>
        <name>NAD(+)</name>
        <dbReference type="ChEBI" id="CHEBI:57540"/>
    </ligand>
</feature>
<dbReference type="Proteomes" id="UP000232003">
    <property type="component" value="Chromosome"/>
</dbReference>
<dbReference type="PRINTS" id="PR00411">
    <property type="entry name" value="PNDRDTASEI"/>
</dbReference>
<accession>A0A2K8SUS4</accession>
<evidence type="ECO:0000256" key="2">
    <source>
        <dbReference type="ARBA" id="ARBA00022630"/>
    </source>
</evidence>
<organism evidence="13 14">
    <name type="scientific">Nostoc flagelliforme CCNUN1</name>
    <dbReference type="NCBI Taxonomy" id="2038116"/>
    <lineage>
        <taxon>Bacteria</taxon>
        <taxon>Bacillati</taxon>
        <taxon>Cyanobacteriota</taxon>
        <taxon>Cyanophyceae</taxon>
        <taxon>Nostocales</taxon>
        <taxon>Nostocaceae</taxon>
        <taxon>Nostoc</taxon>
    </lineage>
</organism>
<feature type="domain" description="FAD/NAD(P)-binding" evidence="12">
    <location>
        <begin position="39"/>
        <end position="358"/>
    </location>
</feature>
<feature type="binding site" evidence="8">
    <location>
        <begin position="214"/>
        <end position="221"/>
    </location>
    <ligand>
        <name>NAD(+)</name>
        <dbReference type="ChEBI" id="CHEBI:57540"/>
    </ligand>
</feature>
<dbReference type="PANTHER" id="PTHR43014">
    <property type="entry name" value="MERCURIC REDUCTASE"/>
    <property type="match status" value="1"/>
</dbReference>
<dbReference type="Pfam" id="PF07992">
    <property type="entry name" value="Pyr_redox_2"/>
    <property type="match status" value="1"/>
</dbReference>
<evidence type="ECO:0000256" key="7">
    <source>
        <dbReference type="ARBA" id="ARBA00023284"/>
    </source>
</evidence>
<dbReference type="PROSITE" id="PS00076">
    <property type="entry name" value="PYRIDINE_REDOX_1"/>
    <property type="match status" value="1"/>
</dbReference>
<keyword evidence="4" id="KW-0521">NADP</keyword>
<dbReference type="PIRSF" id="PIRSF000350">
    <property type="entry name" value="Mercury_reductase_MerA"/>
    <property type="match status" value="1"/>
</dbReference>
<dbReference type="InterPro" id="IPR004099">
    <property type="entry name" value="Pyr_nucl-diS_OxRdtase_dimer"/>
</dbReference>
<dbReference type="Gene3D" id="3.30.390.30">
    <property type="match status" value="1"/>
</dbReference>
<keyword evidence="8" id="KW-0520">NAD</keyword>
<keyword evidence="8" id="KW-0547">Nucleotide-binding</keyword>
<evidence type="ECO:0000256" key="5">
    <source>
        <dbReference type="ARBA" id="ARBA00023002"/>
    </source>
</evidence>
<dbReference type="GO" id="GO:0003955">
    <property type="term" value="F:NAD(P)H dehydrogenase (quinone) activity"/>
    <property type="evidence" value="ECO:0007669"/>
    <property type="project" value="TreeGrafter"/>
</dbReference>
<keyword evidence="6" id="KW-1015">Disulfide bond</keyword>
<feature type="disulfide bond" description="Redox-active" evidence="9">
    <location>
        <begin position="78"/>
        <end position="83"/>
    </location>
</feature>
<evidence type="ECO:0000256" key="6">
    <source>
        <dbReference type="ARBA" id="ARBA00023157"/>
    </source>
</evidence>
<dbReference type="SUPFAM" id="SSF51905">
    <property type="entry name" value="FAD/NAD(P)-binding domain"/>
    <property type="match status" value="1"/>
</dbReference>
<protein>
    <submittedName>
        <fullName evidence="13">Pyruvate/2-oxoglutarate dehydrogenase complex</fullName>
    </submittedName>
</protein>
<comment type="similarity">
    <text evidence="1 10">Belongs to the class-I pyridine nucleotide-disulfide oxidoreductase family.</text>
</comment>
<keyword evidence="14" id="KW-1185">Reference proteome</keyword>
<gene>
    <name evidence="13" type="ORF">COO91_05193</name>
</gene>
<dbReference type="InterPro" id="IPR036188">
    <property type="entry name" value="FAD/NAD-bd_sf"/>
</dbReference>
<name>A0A2K8SUS4_9NOSO</name>
<dbReference type="EMBL" id="CP024785">
    <property type="protein sequence ID" value="AUB39201.1"/>
    <property type="molecule type" value="Genomic_DNA"/>
</dbReference>
<dbReference type="Pfam" id="PF02852">
    <property type="entry name" value="Pyr_redox_dim"/>
    <property type="match status" value="1"/>
</dbReference>
<dbReference type="InterPro" id="IPR001100">
    <property type="entry name" value="Pyr_nuc-diS_OxRdtase"/>
</dbReference>
<evidence type="ECO:0000256" key="8">
    <source>
        <dbReference type="PIRSR" id="PIRSR000350-3"/>
    </source>
</evidence>
<evidence type="ECO:0000256" key="3">
    <source>
        <dbReference type="ARBA" id="ARBA00022827"/>
    </source>
</evidence>
<evidence type="ECO:0000259" key="12">
    <source>
        <dbReference type="Pfam" id="PF07992"/>
    </source>
</evidence>
<dbReference type="KEGG" id="nfl:COO91_05193"/>
<dbReference type="NCBIfam" id="NF004991">
    <property type="entry name" value="PRK06370.1-3"/>
    <property type="match status" value="1"/>
</dbReference>
<dbReference type="SUPFAM" id="SSF55424">
    <property type="entry name" value="FAD/NAD-linked reductases, dimerisation (C-terminal) domain"/>
    <property type="match status" value="1"/>
</dbReference>
<evidence type="ECO:0000256" key="4">
    <source>
        <dbReference type="ARBA" id="ARBA00022857"/>
    </source>
</evidence>
<feature type="binding site" evidence="8">
    <location>
        <position position="153"/>
    </location>
    <ligand>
        <name>FAD</name>
        <dbReference type="ChEBI" id="CHEBI:57692"/>
    </ligand>
</feature>
<dbReference type="InterPro" id="IPR023753">
    <property type="entry name" value="FAD/NAD-binding_dom"/>
</dbReference>
<dbReference type="Gene3D" id="3.50.50.60">
    <property type="entry name" value="FAD/NAD(P)-binding domain"/>
    <property type="match status" value="2"/>
</dbReference>
<feature type="binding site" evidence="8">
    <location>
        <position position="345"/>
    </location>
    <ligand>
        <name>FAD</name>
        <dbReference type="ChEBI" id="CHEBI:57692"/>
    </ligand>
</feature>
<evidence type="ECO:0000313" key="13">
    <source>
        <dbReference type="EMBL" id="AUB39201.1"/>
    </source>
</evidence>
<keyword evidence="13" id="KW-0670">Pyruvate</keyword>
<dbReference type="RefSeq" id="WP_100900278.1">
    <property type="nucleotide sequence ID" value="NZ_CAWNNC010000001.1"/>
</dbReference>
<dbReference type="GO" id="GO:0050660">
    <property type="term" value="F:flavin adenine dinucleotide binding"/>
    <property type="evidence" value="ECO:0007669"/>
    <property type="project" value="TreeGrafter"/>
</dbReference>
<dbReference type="InterPro" id="IPR012999">
    <property type="entry name" value="Pyr_OxRdtase_I_AS"/>
</dbReference>
<evidence type="ECO:0000256" key="1">
    <source>
        <dbReference type="ARBA" id="ARBA00007532"/>
    </source>
</evidence>
<dbReference type="FunFam" id="3.30.390.30:FF:000001">
    <property type="entry name" value="Dihydrolipoyl dehydrogenase"/>
    <property type="match status" value="1"/>
</dbReference>
<keyword evidence="2 10" id="KW-0285">Flavoprotein</keyword>
<evidence type="ECO:0000313" key="14">
    <source>
        <dbReference type="Proteomes" id="UP000232003"/>
    </source>
</evidence>
<feature type="domain" description="Pyridine nucleotide-disulphide oxidoreductase dimerisation" evidence="11">
    <location>
        <begin position="384"/>
        <end position="493"/>
    </location>
</feature>
<keyword evidence="3 8" id="KW-0274">FAD</keyword>
<dbReference type="PANTHER" id="PTHR43014:SF2">
    <property type="entry name" value="MERCURIC REDUCTASE"/>
    <property type="match status" value="1"/>
</dbReference>
<dbReference type="AlphaFoldDB" id="A0A2K8SUS4"/>
<sequence>MTNSDLERVTVRPMDEYNQKLVSYVHPPNWVNPQPADVYDLVVIGAGTAGLVVAAGAAGLDLGLKVALIEKHLMGGDCLNLGCVPSKTIIRSARVVGEIWDAQNLGVNIPQHNIDVDFPKVMARMRRVRAGISHNDSAERFQNLGVDVFLGSGRFATKNTVEVGDKTLRFKKAVIATGARAAQLSIPGIEKAGYLTNETVFSLIQRPERLAVIGGGPIGCELAQAFRRLGSEVVFFHSGSHLLNKEDAEAAKILQKVLISEGIRVVLNSKLEEVVTVTEGKRLYFSSNGHRDSVTVDEILVGAGRSPNVEGLNLEAVGVEYDLRQGVKVNDYLQTTNSKIYAAGDICMNWKFTHAADAAARIVIKNTLFSPFGVGRSKLSSLVMPWVTYTDPEIAHVGLYEHEAQKLGIEVTTINIPFSSVDRAIADGEESGFLKIHHKKGSDEIIGATIVASHAGEMISVVTTAMVNKIGLSKLSNVIHPYPTQAEAIKKAADAYRRTLLTSNTKKLLGFLTKLS</sequence>
<dbReference type="OrthoDB" id="9800167at2"/>
<proteinExistence type="inferred from homology"/>
<keyword evidence="5 10" id="KW-0560">Oxidoreductase</keyword>
<dbReference type="GO" id="GO:0016668">
    <property type="term" value="F:oxidoreductase activity, acting on a sulfur group of donors, NAD(P) as acceptor"/>
    <property type="evidence" value="ECO:0007669"/>
    <property type="project" value="InterPro"/>
</dbReference>
<evidence type="ECO:0000256" key="10">
    <source>
        <dbReference type="RuleBase" id="RU003691"/>
    </source>
</evidence>
<dbReference type="PRINTS" id="PR00368">
    <property type="entry name" value="FADPNR"/>
</dbReference>
<dbReference type="FunFam" id="3.50.50.60:FF:000379">
    <property type="entry name" value="Mercuric reductase"/>
    <property type="match status" value="1"/>
</dbReference>
<feature type="binding site" evidence="8">
    <location>
        <position position="87"/>
    </location>
    <ligand>
        <name>FAD</name>
        <dbReference type="ChEBI" id="CHEBI:57692"/>
    </ligand>
</feature>
<reference evidence="13 14" key="1">
    <citation type="submission" date="2017-11" db="EMBL/GenBank/DDBJ databases">
        <title>Complete genome of a free-living desiccation-tolerant cyanobacterium and its photosynthetic adaptation to extreme terrestrial habitat.</title>
        <authorList>
            <person name="Shang J."/>
        </authorList>
    </citation>
    <scope>NUCLEOTIDE SEQUENCE [LARGE SCALE GENOMIC DNA]</scope>
    <source>
        <strain evidence="13 14">CCNUN1</strain>
    </source>
</reference>
<comment type="cofactor">
    <cofactor evidence="8">
        <name>FAD</name>
        <dbReference type="ChEBI" id="CHEBI:57692"/>
    </cofactor>
    <text evidence="8">Binds 1 FAD per subunit.</text>
</comment>
<evidence type="ECO:0000259" key="11">
    <source>
        <dbReference type="Pfam" id="PF02852"/>
    </source>
</evidence>
<keyword evidence="7 10" id="KW-0676">Redox-active center</keyword>
<evidence type="ECO:0000256" key="9">
    <source>
        <dbReference type="PIRSR" id="PIRSR000350-4"/>
    </source>
</evidence>